<evidence type="ECO:0000313" key="2">
    <source>
        <dbReference type="Proteomes" id="UP000765509"/>
    </source>
</evidence>
<dbReference type="Proteomes" id="UP000765509">
    <property type="component" value="Unassembled WGS sequence"/>
</dbReference>
<protein>
    <submittedName>
        <fullName evidence="1">Uncharacterized protein</fullName>
    </submittedName>
</protein>
<gene>
    <name evidence="1" type="ORF">O181_105794</name>
</gene>
<organism evidence="1 2">
    <name type="scientific">Austropuccinia psidii MF-1</name>
    <dbReference type="NCBI Taxonomy" id="1389203"/>
    <lineage>
        <taxon>Eukaryota</taxon>
        <taxon>Fungi</taxon>
        <taxon>Dikarya</taxon>
        <taxon>Basidiomycota</taxon>
        <taxon>Pucciniomycotina</taxon>
        <taxon>Pucciniomycetes</taxon>
        <taxon>Pucciniales</taxon>
        <taxon>Sphaerophragmiaceae</taxon>
        <taxon>Austropuccinia</taxon>
    </lineage>
</organism>
<dbReference type="EMBL" id="AVOT02078538">
    <property type="protein sequence ID" value="MBW0566079.1"/>
    <property type="molecule type" value="Genomic_DNA"/>
</dbReference>
<sequence>MKLSWLAAVVEEPSDPTYLHWGNHVCVNWLMVKVPSSYFRLGYLSLPLQEHYILWWRFLSSNEWTSSSILSCILEGPYKFPIPSSTVNQVRLL</sequence>
<accession>A0A9Q3JQU6</accession>
<evidence type="ECO:0000313" key="1">
    <source>
        <dbReference type="EMBL" id="MBW0566079.1"/>
    </source>
</evidence>
<name>A0A9Q3JQU6_9BASI</name>
<keyword evidence="2" id="KW-1185">Reference proteome</keyword>
<dbReference type="AlphaFoldDB" id="A0A9Q3JQU6"/>
<proteinExistence type="predicted"/>
<reference evidence="1" key="1">
    <citation type="submission" date="2021-03" db="EMBL/GenBank/DDBJ databases">
        <title>Draft genome sequence of rust myrtle Austropuccinia psidii MF-1, a brazilian biotype.</title>
        <authorList>
            <person name="Quecine M.C."/>
            <person name="Pachon D.M.R."/>
            <person name="Bonatelli M.L."/>
            <person name="Correr F.H."/>
            <person name="Franceschini L.M."/>
            <person name="Leite T.F."/>
            <person name="Margarido G.R.A."/>
            <person name="Almeida C.A."/>
            <person name="Ferrarezi J.A."/>
            <person name="Labate C.A."/>
        </authorList>
    </citation>
    <scope>NUCLEOTIDE SEQUENCE</scope>
    <source>
        <strain evidence="1">MF-1</strain>
    </source>
</reference>
<comment type="caution">
    <text evidence="1">The sequence shown here is derived from an EMBL/GenBank/DDBJ whole genome shotgun (WGS) entry which is preliminary data.</text>
</comment>